<keyword evidence="3" id="KW-1185">Reference proteome</keyword>
<comment type="caution">
    <text evidence="2">The sequence shown here is derived from an EMBL/GenBank/DDBJ whole genome shotgun (WGS) entry which is preliminary data.</text>
</comment>
<gene>
    <name evidence="2" type="ORF">H5V45_11115</name>
</gene>
<dbReference type="RefSeq" id="WP_185252980.1">
    <property type="nucleotide sequence ID" value="NZ_JACKXE010000001.1"/>
</dbReference>
<dbReference type="PROSITE" id="PS50206">
    <property type="entry name" value="RHODANESE_3"/>
    <property type="match status" value="1"/>
</dbReference>
<reference evidence="2 3" key="1">
    <citation type="submission" date="2020-08" db="EMBL/GenBank/DDBJ databases">
        <authorList>
            <person name="Seo M.-J."/>
        </authorList>
    </citation>
    <scope>NUCLEOTIDE SEQUENCE [LARGE SCALE GENOMIC DNA]</scope>
    <source>
        <strain evidence="2 3">KIGAM211</strain>
    </source>
</reference>
<dbReference type="AlphaFoldDB" id="A0A7X0VBD0"/>
<dbReference type="InterPro" id="IPR001763">
    <property type="entry name" value="Rhodanese-like_dom"/>
</dbReference>
<evidence type="ECO:0000259" key="1">
    <source>
        <dbReference type="PROSITE" id="PS50206"/>
    </source>
</evidence>
<dbReference type="Pfam" id="PF00581">
    <property type="entry name" value="Rhodanese"/>
    <property type="match status" value="1"/>
</dbReference>
<dbReference type="PANTHER" id="PTHR43031:SF1">
    <property type="entry name" value="PYRIDINE NUCLEOTIDE-DISULPHIDE OXIDOREDUCTASE"/>
    <property type="match status" value="1"/>
</dbReference>
<dbReference type="InterPro" id="IPR036873">
    <property type="entry name" value="Rhodanese-like_dom_sf"/>
</dbReference>
<evidence type="ECO:0000313" key="2">
    <source>
        <dbReference type="EMBL" id="MBB6627867.1"/>
    </source>
</evidence>
<dbReference type="EMBL" id="JACKXE010000001">
    <property type="protein sequence ID" value="MBB6627867.1"/>
    <property type="molecule type" value="Genomic_DNA"/>
</dbReference>
<sequence>MLEIDVDRLAAKLDRGAVLVDVREPAEYAAGHVPGAVSIPMGRLSARMGDLSRLAPVHVICASGNRSRAMCDLLAAGGYDAVDVTGGTRAWIASGRPVEVGAR</sequence>
<name>A0A7X0VBD0_9ACTN</name>
<dbReference type="Proteomes" id="UP000523955">
    <property type="component" value="Unassembled WGS sequence"/>
</dbReference>
<dbReference type="SUPFAM" id="SSF52821">
    <property type="entry name" value="Rhodanese/Cell cycle control phosphatase"/>
    <property type="match status" value="1"/>
</dbReference>
<proteinExistence type="predicted"/>
<dbReference type="CDD" id="cd00158">
    <property type="entry name" value="RHOD"/>
    <property type="match status" value="1"/>
</dbReference>
<dbReference type="GO" id="GO:0004792">
    <property type="term" value="F:thiosulfate-cyanide sulfurtransferase activity"/>
    <property type="evidence" value="ECO:0007669"/>
    <property type="project" value="InterPro"/>
</dbReference>
<dbReference type="SMART" id="SM00450">
    <property type="entry name" value="RHOD"/>
    <property type="match status" value="1"/>
</dbReference>
<evidence type="ECO:0000313" key="3">
    <source>
        <dbReference type="Proteomes" id="UP000523955"/>
    </source>
</evidence>
<feature type="domain" description="Rhodanese" evidence="1">
    <location>
        <begin position="13"/>
        <end position="100"/>
    </location>
</feature>
<protein>
    <submittedName>
        <fullName evidence="2">Rhodanese-like domain-containing protein</fullName>
    </submittedName>
</protein>
<accession>A0A7X0VBD0</accession>
<dbReference type="PROSITE" id="PS00380">
    <property type="entry name" value="RHODANESE_1"/>
    <property type="match status" value="1"/>
</dbReference>
<dbReference type="Gene3D" id="3.40.250.10">
    <property type="entry name" value="Rhodanese-like domain"/>
    <property type="match status" value="1"/>
</dbReference>
<dbReference type="PANTHER" id="PTHR43031">
    <property type="entry name" value="FAD-DEPENDENT OXIDOREDUCTASE"/>
    <property type="match status" value="1"/>
</dbReference>
<dbReference type="InterPro" id="IPR001307">
    <property type="entry name" value="Thiosulphate_STrfase_CS"/>
</dbReference>
<organism evidence="2 3">
    <name type="scientific">Nocardioides luti</name>
    <dbReference type="NCBI Taxonomy" id="2761101"/>
    <lineage>
        <taxon>Bacteria</taxon>
        <taxon>Bacillati</taxon>
        <taxon>Actinomycetota</taxon>
        <taxon>Actinomycetes</taxon>
        <taxon>Propionibacteriales</taxon>
        <taxon>Nocardioidaceae</taxon>
        <taxon>Nocardioides</taxon>
    </lineage>
</organism>
<dbReference type="InterPro" id="IPR050229">
    <property type="entry name" value="GlpE_sulfurtransferase"/>
</dbReference>